<dbReference type="KEGG" id="ifl:C1H71_07530"/>
<keyword evidence="4" id="KW-0479">Metal-binding</keyword>
<sequence>MQLKIRGKTMKPLLCLTLIWTFCLVMLGAYVRLSDAGLGCPDWPGCYGQIGAPDEAHEIAQASAQFGGEIEPAKGWKEMIHRYFAGGLGLLVLAISILLWKKRRALHLGRTIILLPLVVILFQALLGMWTVTMKLMPVVVTSHLLGGMCLLALLAWLATRVSTPTRFNRHLLPLLSTSLAAIVLQIALGGWVSTNYAGLACNGFPACQGSFTPALDGITEAMQPIRQLGHTASGEALTISHLATIHWLHRLGALLVLITFSLAAWQLRQHSPKLAMMISAALLLQISLGIANVWLYLPLPLAVAHNGGAALLLMLCVSALAQLKPLKHIAQAPSPLTLSPNGSGRKVASSSQF</sequence>
<feature type="transmembrane region" description="Helical" evidence="12">
    <location>
        <begin position="171"/>
        <end position="192"/>
    </location>
</feature>
<dbReference type="InterPro" id="IPR003780">
    <property type="entry name" value="COX15/CtaA_fam"/>
</dbReference>
<dbReference type="EMBL" id="CP025781">
    <property type="protein sequence ID" value="QBC43404.1"/>
    <property type="molecule type" value="Genomic_DNA"/>
</dbReference>
<evidence type="ECO:0000256" key="10">
    <source>
        <dbReference type="ARBA" id="ARBA00023157"/>
    </source>
</evidence>
<evidence type="ECO:0000256" key="3">
    <source>
        <dbReference type="ARBA" id="ARBA00022692"/>
    </source>
</evidence>
<evidence type="ECO:0000256" key="5">
    <source>
        <dbReference type="ARBA" id="ARBA00022989"/>
    </source>
</evidence>
<evidence type="ECO:0000256" key="12">
    <source>
        <dbReference type="SAM" id="Phobius"/>
    </source>
</evidence>
<keyword evidence="8" id="KW-0350">Heme biosynthesis</keyword>
<reference evidence="13 14" key="1">
    <citation type="submission" date="2018-01" db="EMBL/GenBank/DDBJ databases">
        <title>Genome sequence of Iodobacter sp. strain PCH194 isolated from Indian Trans-Himalaya.</title>
        <authorList>
            <person name="Kumar V."/>
            <person name="Thakur V."/>
            <person name="Kumar S."/>
            <person name="Singh D."/>
        </authorList>
    </citation>
    <scope>NUCLEOTIDE SEQUENCE [LARGE SCALE GENOMIC DNA]</scope>
    <source>
        <strain evidence="13 14">PCH194</strain>
    </source>
</reference>
<keyword evidence="3 12" id="KW-0812">Transmembrane</keyword>
<dbReference type="PANTHER" id="PTHR35457">
    <property type="entry name" value="HEME A SYNTHASE"/>
    <property type="match status" value="1"/>
</dbReference>
<keyword evidence="2" id="KW-1003">Cell membrane</keyword>
<gene>
    <name evidence="13" type="ORF">C1H71_07530</name>
</gene>
<dbReference type="Proteomes" id="UP000515917">
    <property type="component" value="Chromosome"/>
</dbReference>
<accession>A0A7G3G8B4</accession>
<dbReference type="InterPro" id="IPR050450">
    <property type="entry name" value="COX15/CtaA_HemeA_synthase"/>
</dbReference>
<feature type="transmembrane region" description="Helical" evidence="12">
    <location>
        <begin position="112"/>
        <end position="132"/>
    </location>
</feature>
<protein>
    <submittedName>
        <fullName evidence="13">Heme A synthase</fullName>
    </submittedName>
</protein>
<evidence type="ECO:0000313" key="13">
    <source>
        <dbReference type="EMBL" id="QBC43404.1"/>
    </source>
</evidence>
<dbReference type="AlphaFoldDB" id="A0A7G3G8B4"/>
<name>A0A7G3G8B4_9NEIS</name>
<feature type="transmembrane region" description="Helical" evidence="12">
    <location>
        <begin position="12"/>
        <end position="33"/>
    </location>
</feature>
<comment type="subcellular location">
    <subcellularLocation>
        <location evidence="1">Membrane</location>
        <topology evidence="1">Multi-pass membrane protein</topology>
    </subcellularLocation>
</comment>
<evidence type="ECO:0000313" key="14">
    <source>
        <dbReference type="Proteomes" id="UP000515917"/>
    </source>
</evidence>
<evidence type="ECO:0000256" key="7">
    <source>
        <dbReference type="ARBA" id="ARBA00023004"/>
    </source>
</evidence>
<evidence type="ECO:0000256" key="6">
    <source>
        <dbReference type="ARBA" id="ARBA00023002"/>
    </source>
</evidence>
<feature type="transmembrane region" description="Helical" evidence="12">
    <location>
        <begin position="274"/>
        <end position="297"/>
    </location>
</feature>
<keyword evidence="6" id="KW-0560">Oxidoreductase</keyword>
<feature type="transmembrane region" description="Helical" evidence="12">
    <location>
        <begin position="247"/>
        <end position="267"/>
    </location>
</feature>
<dbReference type="GO" id="GO:0016020">
    <property type="term" value="C:membrane"/>
    <property type="evidence" value="ECO:0007669"/>
    <property type="project" value="UniProtKB-SubCell"/>
</dbReference>
<evidence type="ECO:0000256" key="9">
    <source>
        <dbReference type="ARBA" id="ARBA00023136"/>
    </source>
</evidence>
<comment type="pathway">
    <text evidence="11">Porphyrin-containing compound metabolism.</text>
</comment>
<evidence type="ECO:0000256" key="11">
    <source>
        <dbReference type="ARBA" id="ARBA00023444"/>
    </source>
</evidence>
<dbReference type="Pfam" id="PF02628">
    <property type="entry name" value="COX15-CtaA"/>
    <property type="match status" value="1"/>
</dbReference>
<keyword evidence="9 12" id="KW-0472">Membrane</keyword>
<evidence type="ECO:0000256" key="8">
    <source>
        <dbReference type="ARBA" id="ARBA00023133"/>
    </source>
</evidence>
<dbReference type="PANTHER" id="PTHR35457:SF1">
    <property type="entry name" value="HEME A SYNTHASE"/>
    <property type="match status" value="1"/>
</dbReference>
<dbReference type="GO" id="GO:0046872">
    <property type="term" value="F:metal ion binding"/>
    <property type="evidence" value="ECO:0007669"/>
    <property type="project" value="UniProtKB-KW"/>
</dbReference>
<keyword evidence="10" id="KW-1015">Disulfide bond</keyword>
<feature type="transmembrane region" description="Helical" evidence="12">
    <location>
        <begin position="80"/>
        <end position="100"/>
    </location>
</feature>
<keyword evidence="5 12" id="KW-1133">Transmembrane helix</keyword>
<feature type="transmembrane region" description="Helical" evidence="12">
    <location>
        <begin position="303"/>
        <end position="321"/>
    </location>
</feature>
<feature type="transmembrane region" description="Helical" evidence="12">
    <location>
        <begin position="138"/>
        <end position="159"/>
    </location>
</feature>
<evidence type="ECO:0000256" key="4">
    <source>
        <dbReference type="ARBA" id="ARBA00022723"/>
    </source>
</evidence>
<keyword evidence="14" id="KW-1185">Reference proteome</keyword>
<evidence type="ECO:0000256" key="1">
    <source>
        <dbReference type="ARBA" id="ARBA00004141"/>
    </source>
</evidence>
<dbReference type="GO" id="GO:0016491">
    <property type="term" value="F:oxidoreductase activity"/>
    <property type="evidence" value="ECO:0007669"/>
    <property type="project" value="UniProtKB-KW"/>
</dbReference>
<keyword evidence="7" id="KW-0408">Iron</keyword>
<organism evidence="13 14">
    <name type="scientific">Iodobacter fluviatilis</name>
    <dbReference type="NCBI Taxonomy" id="537"/>
    <lineage>
        <taxon>Bacteria</taxon>
        <taxon>Pseudomonadati</taxon>
        <taxon>Pseudomonadota</taxon>
        <taxon>Betaproteobacteria</taxon>
        <taxon>Neisseriales</taxon>
        <taxon>Chitinibacteraceae</taxon>
        <taxon>Iodobacter</taxon>
    </lineage>
</organism>
<proteinExistence type="predicted"/>
<dbReference type="GO" id="GO:0006784">
    <property type="term" value="P:heme A biosynthetic process"/>
    <property type="evidence" value="ECO:0007669"/>
    <property type="project" value="InterPro"/>
</dbReference>
<evidence type="ECO:0000256" key="2">
    <source>
        <dbReference type="ARBA" id="ARBA00022475"/>
    </source>
</evidence>